<evidence type="ECO:0000313" key="1">
    <source>
        <dbReference type="EMBL" id="CAE7908781.1"/>
    </source>
</evidence>
<dbReference type="Proteomes" id="UP000601435">
    <property type="component" value="Unassembled WGS sequence"/>
</dbReference>
<dbReference type="AlphaFoldDB" id="A0A813BKU1"/>
<reference evidence="1" key="1">
    <citation type="submission" date="2021-02" db="EMBL/GenBank/DDBJ databases">
        <authorList>
            <person name="Dougan E. K."/>
            <person name="Rhodes N."/>
            <person name="Thang M."/>
            <person name="Chan C."/>
        </authorList>
    </citation>
    <scope>NUCLEOTIDE SEQUENCE</scope>
</reference>
<dbReference type="OrthoDB" id="10652194at2759"/>
<keyword evidence="2" id="KW-1185">Reference proteome</keyword>
<protein>
    <submittedName>
        <fullName evidence="1">Uncharacterized protein</fullName>
    </submittedName>
</protein>
<accession>A0A813BKU1</accession>
<organism evidence="1 2">
    <name type="scientific">Symbiodinium necroappetens</name>
    <dbReference type="NCBI Taxonomy" id="1628268"/>
    <lineage>
        <taxon>Eukaryota</taxon>
        <taxon>Sar</taxon>
        <taxon>Alveolata</taxon>
        <taxon>Dinophyceae</taxon>
        <taxon>Suessiales</taxon>
        <taxon>Symbiodiniaceae</taxon>
        <taxon>Symbiodinium</taxon>
    </lineage>
</organism>
<comment type="caution">
    <text evidence="1">The sequence shown here is derived from an EMBL/GenBank/DDBJ whole genome shotgun (WGS) entry which is preliminary data.</text>
</comment>
<evidence type="ECO:0000313" key="2">
    <source>
        <dbReference type="Proteomes" id="UP000601435"/>
    </source>
</evidence>
<gene>
    <name evidence="1" type="ORF">SNEC2469_LOCUS30863</name>
</gene>
<name>A0A813BKU1_9DINO</name>
<sequence>MDENVHIGLRFAYIGHNVMDVPNKWPLEEFLKTIRRPKTHRIATMLLPRFQLDFTPQSRMDALSHVEQTLLDANDEMGRVWLPPGRHVLGAEAARLLRPHLLGAAVRPHDRRLGLPFLE</sequence>
<dbReference type="EMBL" id="CAJNJA010073128">
    <property type="protein sequence ID" value="CAE7908781.1"/>
    <property type="molecule type" value="Genomic_DNA"/>
</dbReference>
<proteinExistence type="predicted"/>